<evidence type="ECO:0000313" key="2">
    <source>
        <dbReference type="Proteomes" id="UP001480082"/>
    </source>
</evidence>
<comment type="caution">
    <text evidence="1">The sequence shown here is derived from an EMBL/GenBank/DDBJ whole genome shotgun (WGS) entry which is preliminary data.</text>
</comment>
<sequence length="164" mass="18809">MLPDVDVWLPNTVTQECAVEADTKFPLETGGTFMGWWLYPDTAVVTVMIGPGPGALHERFRFQPDQQWQLEQIAAHYERSGRRETYLGDWHSHPGASRGALSWIDRDVLRRVITTPEARCALPLMMILWGSSGTWQLTAWRAQTVPRVVLWDRLHLDPVQIRAF</sequence>
<reference evidence="1 2" key="1">
    <citation type="journal article" date="2024" name="Proc. Natl. Acad. Sci. U.S.A.">
        <title>The evolutionary genomics of adaptation to stress in wild rhizobium bacteria.</title>
        <authorList>
            <person name="Kehlet-Delgado H."/>
            <person name="Montoya A.P."/>
            <person name="Jensen K.T."/>
            <person name="Wendlandt C.E."/>
            <person name="Dexheimer C."/>
            <person name="Roberts M."/>
            <person name="Torres Martinez L."/>
            <person name="Friesen M.L."/>
            <person name="Griffitts J.S."/>
            <person name="Porter S.S."/>
        </authorList>
    </citation>
    <scope>NUCLEOTIDE SEQUENCE [LARGE SCALE GENOMIC DNA]</scope>
    <source>
        <strain evidence="1 2">M0468</strain>
    </source>
</reference>
<organism evidence="1 2">
    <name type="scientific">Mesorhizobium australicum</name>
    <dbReference type="NCBI Taxonomy" id="536018"/>
    <lineage>
        <taxon>Bacteria</taxon>
        <taxon>Pseudomonadati</taxon>
        <taxon>Pseudomonadota</taxon>
        <taxon>Alphaproteobacteria</taxon>
        <taxon>Hyphomicrobiales</taxon>
        <taxon>Phyllobacteriaceae</taxon>
        <taxon>Mesorhizobium</taxon>
    </lineage>
</organism>
<evidence type="ECO:0000313" key="1">
    <source>
        <dbReference type="EMBL" id="MER9288416.1"/>
    </source>
</evidence>
<gene>
    <name evidence="1" type="ORF">NKI81_31830</name>
</gene>
<dbReference type="Proteomes" id="UP001480082">
    <property type="component" value="Unassembled WGS sequence"/>
</dbReference>
<protein>
    <submittedName>
        <fullName evidence="1">Mov34/MPN/PAD-1 family protein</fullName>
    </submittedName>
</protein>
<name>A0ACC6T8Y7_9HYPH</name>
<accession>A0ACC6T8Y7</accession>
<keyword evidence="2" id="KW-1185">Reference proteome</keyword>
<dbReference type="EMBL" id="JAMYRI010000036">
    <property type="protein sequence ID" value="MER9288416.1"/>
    <property type="molecule type" value="Genomic_DNA"/>
</dbReference>
<proteinExistence type="predicted"/>